<dbReference type="Proteomes" id="UP001172101">
    <property type="component" value="Unassembled WGS sequence"/>
</dbReference>
<evidence type="ECO:0008006" key="3">
    <source>
        <dbReference type="Google" id="ProtNLM"/>
    </source>
</evidence>
<keyword evidence="2" id="KW-1185">Reference proteome</keyword>
<dbReference type="AlphaFoldDB" id="A0AA40EBV5"/>
<dbReference type="EMBL" id="JAUIRO010000001">
    <property type="protein sequence ID" value="KAK0734270.1"/>
    <property type="molecule type" value="Genomic_DNA"/>
</dbReference>
<accession>A0AA40EBV5</accession>
<organism evidence="1 2">
    <name type="scientific">Lasiosphaeria miniovina</name>
    <dbReference type="NCBI Taxonomy" id="1954250"/>
    <lineage>
        <taxon>Eukaryota</taxon>
        <taxon>Fungi</taxon>
        <taxon>Dikarya</taxon>
        <taxon>Ascomycota</taxon>
        <taxon>Pezizomycotina</taxon>
        <taxon>Sordariomycetes</taxon>
        <taxon>Sordariomycetidae</taxon>
        <taxon>Sordariales</taxon>
        <taxon>Lasiosphaeriaceae</taxon>
        <taxon>Lasiosphaeria</taxon>
    </lineage>
</organism>
<sequence length="328" mass="36184">MVVDATPQDHPDRAGRLNNLGIWLSIRFDRTGSIDDLNYRLSSCKEGWPFSPKVSPRSLNHTDKQHMLAGFGGLALVAAATALNAGKAASHALQLLELGRGVIAGLLTDMCRDISDLKREPGIRTQPGFERFPLPLAEDEIMAAADSDPIIVINLSSWRCDAFLIEHSQITDHDLRLSRATSSFHIIPLLEWLWNTTARPNLNALGFKDPVSDDNQRPLHAAGLYVRGSTETVLDKMLKNLCRPLKLWSLTPIMRKDNVLQHLQTCKIFHLAGHGQLDPAEPSQSCLLLEDWKTNPLTENGPFLGYLSACSTGSNPIILFKVTLGPGF</sequence>
<evidence type="ECO:0000313" key="2">
    <source>
        <dbReference type="Proteomes" id="UP001172101"/>
    </source>
</evidence>
<protein>
    <recommendedName>
        <fullName evidence="3">CHAT domain-containing protein</fullName>
    </recommendedName>
</protein>
<proteinExistence type="predicted"/>
<evidence type="ECO:0000313" key="1">
    <source>
        <dbReference type="EMBL" id="KAK0734270.1"/>
    </source>
</evidence>
<name>A0AA40EBV5_9PEZI</name>
<comment type="caution">
    <text evidence="1">The sequence shown here is derived from an EMBL/GenBank/DDBJ whole genome shotgun (WGS) entry which is preliminary data.</text>
</comment>
<dbReference type="RefSeq" id="XP_060303147.1">
    <property type="nucleotide sequence ID" value="XM_060447248.1"/>
</dbReference>
<dbReference type="GeneID" id="85330518"/>
<reference evidence="1" key="1">
    <citation type="submission" date="2023-06" db="EMBL/GenBank/DDBJ databases">
        <title>Genome-scale phylogeny and comparative genomics of the fungal order Sordariales.</title>
        <authorList>
            <consortium name="Lawrence Berkeley National Laboratory"/>
            <person name="Hensen N."/>
            <person name="Bonometti L."/>
            <person name="Westerberg I."/>
            <person name="Brannstrom I.O."/>
            <person name="Guillou S."/>
            <person name="Cros-Aarteil S."/>
            <person name="Calhoun S."/>
            <person name="Haridas S."/>
            <person name="Kuo A."/>
            <person name="Mondo S."/>
            <person name="Pangilinan J."/>
            <person name="Riley R."/>
            <person name="LaButti K."/>
            <person name="Andreopoulos B."/>
            <person name="Lipzen A."/>
            <person name="Chen C."/>
            <person name="Yanf M."/>
            <person name="Daum C."/>
            <person name="Ng V."/>
            <person name="Clum A."/>
            <person name="Steindorff A."/>
            <person name="Ohm R."/>
            <person name="Martin F."/>
            <person name="Silar P."/>
            <person name="Natvig D."/>
            <person name="Lalanne C."/>
            <person name="Gautier V."/>
            <person name="Ament-velasquez S.L."/>
            <person name="Kruys A."/>
            <person name="Hutchinson M.I."/>
            <person name="Powell A.J."/>
            <person name="Barry K."/>
            <person name="Miller A.N."/>
            <person name="Grigoriev I.V."/>
            <person name="Debuchy R."/>
            <person name="Gladieux P."/>
            <person name="Thoren M.H."/>
            <person name="Johannesson H."/>
        </authorList>
    </citation>
    <scope>NUCLEOTIDE SEQUENCE</scope>
    <source>
        <strain evidence="1">SMH2392-1A</strain>
    </source>
</reference>
<gene>
    <name evidence="1" type="ORF">B0T26DRAFT_808792</name>
</gene>